<feature type="compositionally biased region" description="Polar residues" evidence="10">
    <location>
        <begin position="512"/>
        <end position="521"/>
    </location>
</feature>
<dbReference type="Gene3D" id="1.20.120.850">
    <property type="entry name" value="SWI2/SNF2 ATPases, N-terminal domain"/>
    <property type="match status" value="1"/>
</dbReference>
<feature type="compositionally biased region" description="Polar residues" evidence="10">
    <location>
        <begin position="309"/>
        <end position="329"/>
    </location>
</feature>
<organism evidence="12 13">
    <name type="scientific">Dibothriocephalus latus</name>
    <name type="common">Fish tapeworm</name>
    <name type="synonym">Diphyllobothrium latum</name>
    <dbReference type="NCBI Taxonomy" id="60516"/>
    <lineage>
        <taxon>Eukaryota</taxon>
        <taxon>Metazoa</taxon>
        <taxon>Spiralia</taxon>
        <taxon>Lophotrochozoa</taxon>
        <taxon>Platyhelminthes</taxon>
        <taxon>Cestoda</taxon>
        <taxon>Eucestoda</taxon>
        <taxon>Diphyllobothriidea</taxon>
        <taxon>Diphyllobothriidae</taxon>
        <taxon>Dibothriocephalus</taxon>
    </lineage>
</organism>
<dbReference type="Gene3D" id="3.40.50.10810">
    <property type="entry name" value="Tandem AAA-ATPase domain"/>
    <property type="match status" value="1"/>
</dbReference>
<dbReference type="PANTHER" id="PTHR45685:SF1">
    <property type="entry name" value="HELICASE SRCAP"/>
    <property type="match status" value="1"/>
</dbReference>
<dbReference type="GO" id="GO:0004386">
    <property type="term" value="F:helicase activity"/>
    <property type="evidence" value="ECO:0007669"/>
    <property type="project" value="UniProtKB-KW"/>
</dbReference>
<keyword evidence="5" id="KW-0067">ATP-binding</keyword>
<name>A0A3P7LFR9_DIBLA</name>
<dbReference type="EMBL" id="UYRU01047168">
    <property type="protein sequence ID" value="VDN09493.1"/>
    <property type="molecule type" value="Genomic_DNA"/>
</dbReference>
<dbReference type="GO" id="GO:0016887">
    <property type="term" value="F:ATP hydrolysis activity"/>
    <property type="evidence" value="ECO:0007669"/>
    <property type="project" value="TreeGrafter"/>
</dbReference>
<feature type="region of interest" description="Disordered" evidence="10">
    <location>
        <begin position="168"/>
        <end position="188"/>
    </location>
</feature>
<dbReference type="FunFam" id="3.40.50.10810:FF:000005">
    <property type="entry name" value="Photoperiod-independent early flowering 1"/>
    <property type="match status" value="1"/>
</dbReference>
<evidence type="ECO:0000256" key="8">
    <source>
        <dbReference type="ARBA" id="ARBA00023242"/>
    </source>
</evidence>
<evidence type="ECO:0000256" key="9">
    <source>
        <dbReference type="SAM" id="Coils"/>
    </source>
</evidence>
<dbReference type="GO" id="GO:0003677">
    <property type="term" value="F:DNA binding"/>
    <property type="evidence" value="ECO:0007669"/>
    <property type="project" value="UniProtKB-KW"/>
</dbReference>
<dbReference type="InterPro" id="IPR014001">
    <property type="entry name" value="Helicase_ATP-bd"/>
</dbReference>
<dbReference type="GO" id="GO:0005524">
    <property type="term" value="F:ATP binding"/>
    <property type="evidence" value="ECO:0007669"/>
    <property type="project" value="UniProtKB-KW"/>
</dbReference>
<protein>
    <recommendedName>
        <fullName evidence="11">Helicase ATP-binding domain-containing protein</fullName>
    </recommendedName>
</protein>
<comment type="subcellular location">
    <subcellularLocation>
        <location evidence="1">Nucleus</location>
    </subcellularLocation>
</comment>
<evidence type="ECO:0000256" key="7">
    <source>
        <dbReference type="ARBA" id="ARBA00023125"/>
    </source>
</evidence>
<evidence type="ECO:0000256" key="5">
    <source>
        <dbReference type="ARBA" id="ARBA00022840"/>
    </source>
</evidence>
<evidence type="ECO:0000256" key="10">
    <source>
        <dbReference type="SAM" id="MobiDB-lite"/>
    </source>
</evidence>
<dbReference type="GO" id="GO:0000812">
    <property type="term" value="C:Swr1 complex"/>
    <property type="evidence" value="ECO:0007669"/>
    <property type="project" value="TreeGrafter"/>
</dbReference>
<evidence type="ECO:0000256" key="4">
    <source>
        <dbReference type="ARBA" id="ARBA00022806"/>
    </source>
</evidence>
<proteinExistence type="predicted"/>
<feature type="non-terminal residue" evidence="12">
    <location>
        <position position="1028"/>
    </location>
</feature>
<dbReference type="InterPro" id="IPR050520">
    <property type="entry name" value="INO80/SWR1_helicase"/>
</dbReference>
<keyword evidence="7" id="KW-0238">DNA-binding</keyword>
<dbReference type="FunFam" id="1.20.120.850:FF:000012">
    <property type="entry name" value="protein PHOTOPERIOD-INDEPENDENT EARLY FLOWERING 1 isoform X3"/>
    <property type="match status" value="1"/>
</dbReference>
<keyword evidence="6" id="KW-0156">Chromatin regulator</keyword>
<evidence type="ECO:0000313" key="13">
    <source>
        <dbReference type="Proteomes" id="UP000281553"/>
    </source>
</evidence>
<keyword evidence="13" id="KW-1185">Reference proteome</keyword>
<dbReference type="CDD" id="cd18003">
    <property type="entry name" value="DEXQc_SRCAP"/>
    <property type="match status" value="1"/>
</dbReference>
<keyword evidence="9" id="KW-0175">Coiled coil</keyword>
<evidence type="ECO:0000256" key="6">
    <source>
        <dbReference type="ARBA" id="ARBA00022853"/>
    </source>
</evidence>
<feature type="domain" description="Helicase ATP-binding" evidence="11">
    <location>
        <begin position="697"/>
        <end position="862"/>
    </location>
</feature>
<feature type="region of interest" description="Disordered" evidence="10">
    <location>
        <begin position="434"/>
        <end position="647"/>
    </location>
</feature>
<dbReference type="SUPFAM" id="SSF52540">
    <property type="entry name" value="P-loop containing nucleoside triphosphate hydrolases"/>
    <property type="match status" value="2"/>
</dbReference>
<feature type="region of interest" description="Disordered" evidence="10">
    <location>
        <begin position="309"/>
        <end position="338"/>
    </location>
</feature>
<dbReference type="Pfam" id="PF00176">
    <property type="entry name" value="SNF2-rel_dom"/>
    <property type="match status" value="1"/>
</dbReference>
<feature type="compositionally biased region" description="Polar residues" evidence="10">
    <location>
        <begin position="626"/>
        <end position="643"/>
    </location>
</feature>
<dbReference type="GO" id="GO:0042393">
    <property type="term" value="F:histone binding"/>
    <property type="evidence" value="ECO:0007669"/>
    <property type="project" value="TreeGrafter"/>
</dbReference>
<dbReference type="AlphaFoldDB" id="A0A3P7LFR9"/>
<dbReference type="InterPro" id="IPR038718">
    <property type="entry name" value="SNF2-like_sf"/>
</dbReference>
<dbReference type="SMART" id="SM00487">
    <property type="entry name" value="DEXDc"/>
    <property type="match status" value="1"/>
</dbReference>
<keyword evidence="2" id="KW-0547">Nucleotide-binding</keyword>
<evidence type="ECO:0000256" key="2">
    <source>
        <dbReference type="ARBA" id="ARBA00022741"/>
    </source>
</evidence>
<evidence type="ECO:0000256" key="1">
    <source>
        <dbReference type="ARBA" id="ARBA00004123"/>
    </source>
</evidence>
<dbReference type="InterPro" id="IPR000330">
    <property type="entry name" value="SNF2_N"/>
</dbReference>
<gene>
    <name evidence="12" type="ORF">DILT_LOCUS5324</name>
</gene>
<dbReference type="PANTHER" id="PTHR45685">
    <property type="entry name" value="HELICASE SRCAP-RELATED"/>
    <property type="match status" value="1"/>
</dbReference>
<dbReference type="InterPro" id="IPR027417">
    <property type="entry name" value="P-loop_NTPase"/>
</dbReference>
<reference evidence="12 13" key="1">
    <citation type="submission" date="2018-11" db="EMBL/GenBank/DDBJ databases">
        <authorList>
            <consortium name="Pathogen Informatics"/>
        </authorList>
    </citation>
    <scope>NUCLEOTIDE SEQUENCE [LARGE SCALE GENOMIC DNA]</scope>
</reference>
<feature type="compositionally biased region" description="Low complexity" evidence="10">
    <location>
        <begin position="575"/>
        <end position="590"/>
    </location>
</feature>
<dbReference type="Proteomes" id="UP000281553">
    <property type="component" value="Unassembled WGS sequence"/>
</dbReference>
<accession>A0A3P7LFR9</accession>
<evidence type="ECO:0000313" key="12">
    <source>
        <dbReference type="EMBL" id="VDN09493.1"/>
    </source>
</evidence>
<dbReference type="OrthoDB" id="448448at2759"/>
<keyword evidence="8" id="KW-0539">Nucleus</keyword>
<evidence type="ECO:0000256" key="3">
    <source>
        <dbReference type="ARBA" id="ARBA00022801"/>
    </source>
</evidence>
<keyword evidence="4" id="KW-0347">Helicase</keyword>
<dbReference type="PROSITE" id="PS51192">
    <property type="entry name" value="HELICASE_ATP_BIND_1"/>
    <property type="match status" value="1"/>
</dbReference>
<evidence type="ECO:0000259" key="11">
    <source>
        <dbReference type="PROSITE" id="PS51192"/>
    </source>
</evidence>
<keyword evidence="3" id="KW-0378">Hydrolase</keyword>
<sequence>MAHNDGDEPPNKVLALCLPRCNESQATARRNLLDFLKKRLSHVQLHYHEFIAELAYLQGGGLLTEFDSWRRQRPQELMHALCSGHLDAEDLNIISSFVSGYLPFHEIFPVEADQTALDNPETDSDEDERCLDEAAIGSVVRKEVDTLRRVMELKQRGLWSRDVSSQFGAGGADKSKPSLSSLAPPPELTRTKDHSDYLFAELHWLAEDYKKERHWKKLAYAALKVHREKAERSHKAEREEMIRVRKQCALIARLVREWWRQMDKIVQAKQKVRLTAKHQQAMNTHLGHVIETTEKYTLWLTEGITGASAIQSNPDATTDSEPTTGQPVSEPSGPADQRTPLKIHQFWRIGTLLFALLTTLNVSRADVADSEASEDDEETIAKEEELAKQELEAQGICPSETQSAEIEALCKEAEASIIDLLPPGYLEHLNQELDSDVQASSSSPPSVEQNDSAPASPIKVESVTESAKPEKDTAFVPDPNDSSTDDEATVAEQEAHEAAVRATVAAEDSDAGPSQNATQEVNALEAEAEMPLEDLLARYGLDPAGLGQTPTEVEEGAPPSADEKRPKEDEESDSDSSGSSSDSSASASSDVSHDSEDSDREASSSNSEEEDVGLKNLFDDAPDKNAPNNTDSKTSPTSKQSEATSKDDAELNALTADAMSAQPQGNTLASTMANVKTPFLLTGTLREYQIVGLSWLAAIYEKRLNGILADEMGLGKTIQTIALLAHLACEMGIWGPHLIVVPTSVILNWEVEFKRWCPGFKILTYFGNLKERKLKRKGWTKTNAFHVCITSYRLAIQDSSAFKRKKWKYLILDEAQNIKNFKSQRWQTLLTFTSQRRLLLTGTPLQNSLMELWSLMHFLMPNIFQSHREFQEWFASPLTGMIEGNSEYNEQLVMRLHKVLRPFLLRRLKDDVERQMPKKYEHVIMCRLSRRQRYLYDDFMSLSSTRDTLASGQFLSVMNILMQLRKVCNHPNLFEPRPIVSPFVMGSDDLSLEVPRLVASASHPFLVVMPRTCGQNLQLVYRPSAWSD</sequence>
<dbReference type="GO" id="GO:0006338">
    <property type="term" value="P:chromatin remodeling"/>
    <property type="evidence" value="ECO:0007669"/>
    <property type="project" value="TreeGrafter"/>
</dbReference>
<feature type="coiled-coil region" evidence="9">
    <location>
        <begin position="220"/>
        <end position="247"/>
    </location>
</feature>